<feature type="domain" description="ABC transporter" evidence="4">
    <location>
        <begin position="11"/>
        <end position="252"/>
    </location>
</feature>
<protein>
    <submittedName>
        <fullName evidence="5">ABC transporter ATP-binding protein</fullName>
    </submittedName>
</protein>
<dbReference type="InterPro" id="IPR027417">
    <property type="entry name" value="P-loop_NTPase"/>
</dbReference>
<evidence type="ECO:0000259" key="4">
    <source>
        <dbReference type="PROSITE" id="PS50893"/>
    </source>
</evidence>
<dbReference type="SMART" id="SM00382">
    <property type="entry name" value="AAA"/>
    <property type="match status" value="1"/>
</dbReference>
<gene>
    <name evidence="5" type="ORF">OKW52_22640</name>
</gene>
<comment type="caution">
    <text evidence="5">The sequence shown here is derived from an EMBL/GenBank/DDBJ whole genome shotgun (WGS) entry which is preliminary data.</text>
</comment>
<reference evidence="5 6" key="1">
    <citation type="submission" date="2022-10" db="EMBL/GenBank/DDBJ databases">
        <title>Pararhodobacter sp. nov., isolated from marine algae.</title>
        <authorList>
            <person name="Choi B.J."/>
            <person name="Kim J.M."/>
            <person name="Lee J.K."/>
            <person name="Choi D.G."/>
            <person name="Jeon C.O."/>
        </authorList>
    </citation>
    <scope>NUCLEOTIDE SEQUENCE [LARGE SCALE GENOMIC DNA]</scope>
    <source>
        <strain evidence="5 6">ZQ420</strain>
    </source>
</reference>
<keyword evidence="3 5" id="KW-0067">ATP-binding</keyword>
<dbReference type="RefSeq" id="WP_264507858.1">
    <property type="nucleotide sequence ID" value="NZ_JAPDFL010000002.1"/>
</dbReference>
<organism evidence="5 6">
    <name type="scientific">Pararhodobacter zhoushanensis</name>
    <dbReference type="NCBI Taxonomy" id="2479545"/>
    <lineage>
        <taxon>Bacteria</taxon>
        <taxon>Pseudomonadati</taxon>
        <taxon>Pseudomonadota</taxon>
        <taxon>Alphaproteobacteria</taxon>
        <taxon>Rhodobacterales</taxon>
        <taxon>Paracoccaceae</taxon>
        <taxon>Pararhodobacter</taxon>
    </lineage>
</organism>
<dbReference type="PROSITE" id="PS50893">
    <property type="entry name" value="ABC_TRANSPORTER_2"/>
    <property type="match status" value="1"/>
</dbReference>
<evidence type="ECO:0000313" key="5">
    <source>
        <dbReference type="EMBL" id="MCW1934973.1"/>
    </source>
</evidence>
<evidence type="ECO:0000256" key="3">
    <source>
        <dbReference type="ARBA" id="ARBA00022840"/>
    </source>
</evidence>
<proteinExistence type="predicted"/>
<keyword evidence="1" id="KW-0813">Transport</keyword>
<dbReference type="SUPFAM" id="SSF52540">
    <property type="entry name" value="P-loop containing nucleoside triphosphate hydrolases"/>
    <property type="match status" value="1"/>
</dbReference>
<dbReference type="EMBL" id="JAPDFL010000002">
    <property type="protein sequence ID" value="MCW1934973.1"/>
    <property type="molecule type" value="Genomic_DNA"/>
</dbReference>
<dbReference type="GO" id="GO:0005524">
    <property type="term" value="F:ATP binding"/>
    <property type="evidence" value="ECO:0007669"/>
    <property type="project" value="UniProtKB-KW"/>
</dbReference>
<dbReference type="Gene3D" id="3.40.50.300">
    <property type="entry name" value="P-loop containing nucleotide triphosphate hydrolases"/>
    <property type="match status" value="1"/>
</dbReference>
<name>A0ABT3H584_9RHOB</name>
<keyword evidence="2" id="KW-0547">Nucleotide-binding</keyword>
<sequence>MTQSNTPSALLEARDLEIAFGGVKAADGVSLTVNDGEFVAIIGPNGSGKTTFLNICTGYLKPTRGTVRLAGRDITRLQPRAIARQGIARAFQIPQLFTDHTLIDNLMLSIAARRGIWQALTPLDRPAYRDEAMDLLQLLGLETHANALTGTLPEGQRKLADITLAFALNPKLLVLDEPTSGVSSIERFEIMETLMHAARQRGLSALFVEHDMDIVEKYADRVVVWSSGTIMAEGSPAEVLKDPRVLESVVGVA</sequence>
<dbReference type="InterPro" id="IPR003439">
    <property type="entry name" value="ABC_transporter-like_ATP-bd"/>
</dbReference>
<dbReference type="PANTHER" id="PTHR45772">
    <property type="entry name" value="CONSERVED COMPONENT OF ABC TRANSPORTER FOR NATURAL AMINO ACIDS-RELATED"/>
    <property type="match status" value="1"/>
</dbReference>
<dbReference type="PANTHER" id="PTHR45772:SF9">
    <property type="entry name" value="CONSERVED COMPONENT OF ABC TRANSPORTER FOR NATURAL AMINO ACIDS"/>
    <property type="match status" value="1"/>
</dbReference>
<dbReference type="Pfam" id="PF00005">
    <property type="entry name" value="ABC_tran"/>
    <property type="match status" value="1"/>
</dbReference>
<accession>A0ABT3H584</accession>
<evidence type="ECO:0000313" key="6">
    <source>
        <dbReference type="Proteomes" id="UP001208938"/>
    </source>
</evidence>
<keyword evidence="6" id="KW-1185">Reference proteome</keyword>
<evidence type="ECO:0000256" key="2">
    <source>
        <dbReference type="ARBA" id="ARBA00022741"/>
    </source>
</evidence>
<dbReference type="CDD" id="cd03219">
    <property type="entry name" value="ABC_Mj1267_LivG_branched"/>
    <property type="match status" value="1"/>
</dbReference>
<dbReference type="InterPro" id="IPR051120">
    <property type="entry name" value="ABC_AA/LPS_Transport"/>
</dbReference>
<evidence type="ECO:0000256" key="1">
    <source>
        <dbReference type="ARBA" id="ARBA00022448"/>
    </source>
</evidence>
<dbReference type="InterPro" id="IPR003593">
    <property type="entry name" value="AAA+_ATPase"/>
</dbReference>
<dbReference type="Proteomes" id="UP001208938">
    <property type="component" value="Unassembled WGS sequence"/>
</dbReference>